<name>A0A941DES9_9BURK</name>
<gene>
    <name evidence="1" type="ORF">KDM92_12575</name>
</gene>
<comment type="caution">
    <text evidence="1">The sequence shown here is derived from an EMBL/GenBank/DDBJ whole genome shotgun (WGS) entry which is preliminary data.</text>
</comment>
<proteinExistence type="predicted"/>
<reference evidence="1 2" key="1">
    <citation type="submission" date="2021-04" db="EMBL/GenBank/DDBJ databases">
        <title>novel species isolated from subtropical streams in China.</title>
        <authorList>
            <person name="Lu H."/>
        </authorList>
    </citation>
    <scope>NUCLEOTIDE SEQUENCE [LARGE SCALE GENOMIC DNA]</scope>
    <source>
        <strain evidence="1 2">BYS107W</strain>
    </source>
</reference>
<dbReference type="AlphaFoldDB" id="A0A941DES9"/>
<accession>A0A941DES9</accession>
<protein>
    <submittedName>
        <fullName evidence="1">Uncharacterized protein</fullName>
    </submittedName>
</protein>
<evidence type="ECO:0000313" key="2">
    <source>
        <dbReference type="Proteomes" id="UP000680158"/>
    </source>
</evidence>
<organism evidence="1 2">
    <name type="scientific">Undibacterium baiyunense</name>
    <dbReference type="NCBI Taxonomy" id="2828731"/>
    <lineage>
        <taxon>Bacteria</taxon>
        <taxon>Pseudomonadati</taxon>
        <taxon>Pseudomonadota</taxon>
        <taxon>Betaproteobacteria</taxon>
        <taxon>Burkholderiales</taxon>
        <taxon>Oxalobacteraceae</taxon>
        <taxon>Undibacterium</taxon>
    </lineage>
</organism>
<dbReference type="RefSeq" id="WP_212684812.1">
    <property type="nucleotide sequence ID" value="NZ_JAGSPM010000007.1"/>
</dbReference>
<dbReference type="EMBL" id="JAGSPM010000007">
    <property type="protein sequence ID" value="MBR7747419.1"/>
    <property type="molecule type" value="Genomic_DNA"/>
</dbReference>
<dbReference type="Proteomes" id="UP000680158">
    <property type="component" value="Unassembled WGS sequence"/>
</dbReference>
<keyword evidence="2" id="KW-1185">Reference proteome</keyword>
<evidence type="ECO:0000313" key="1">
    <source>
        <dbReference type="EMBL" id="MBR7747419.1"/>
    </source>
</evidence>
<sequence>MIVSKQRIQETYEDIYGLHKNDAERIAAVSKMLGVSTDAVVQVIYQIEVEA</sequence>